<dbReference type="InterPro" id="IPR052524">
    <property type="entry name" value="MFS_Cyanate_Porter"/>
</dbReference>
<keyword evidence="4 6" id="KW-1133">Transmembrane helix</keyword>
<evidence type="ECO:0000256" key="6">
    <source>
        <dbReference type="SAM" id="Phobius"/>
    </source>
</evidence>
<organism evidence="8 9">
    <name type="scientific">Gracilibacillus marinus</name>
    <dbReference type="NCBI Taxonomy" id="630535"/>
    <lineage>
        <taxon>Bacteria</taxon>
        <taxon>Bacillati</taxon>
        <taxon>Bacillota</taxon>
        <taxon>Bacilli</taxon>
        <taxon>Bacillales</taxon>
        <taxon>Bacillaceae</taxon>
        <taxon>Gracilibacillus</taxon>
    </lineage>
</organism>
<keyword evidence="2" id="KW-0813">Transport</keyword>
<dbReference type="EMBL" id="JBHSDV010000002">
    <property type="protein sequence ID" value="MFC4388109.1"/>
    <property type="molecule type" value="Genomic_DNA"/>
</dbReference>
<dbReference type="SUPFAM" id="SSF103473">
    <property type="entry name" value="MFS general substrate transporter"/>
    <property type="match status" value="1"/>
</dbReference>
<name>A0ABV8VUD4_9BACI</name>
<feature type="transmembrane region" description="Helical" evidence="6">
    <location>
        <begin position="298"/>
        <end position="321"/>
    </location>
</feature>
<dbReference type="Gene3D" id="1.20.1250.20">
    <property type="entry name" value="MFS general substrate transporter like domains"/>
    <property type="match status" value="1"/>
</dbReference>
<dbReference type="Proteomes" id="UP001595880">
    <property type="component" value="Unassembled WGS sequence"/>
</dbReference>
<sequence>MNKKNHYILFIIAIIFLAFNLRPAITSIGPIIGIIRDDLELSNWTVGFITSLPLLAFAVMSPIAPRIANRTGNERALLYGLLLLLLGIIVRSIPFIPLLFIGTTLIGIGIAMVNVILPSLIKGSFPTKIGLMTGLYTTSMSIFAAIGSGVSFPITEKLQFNWELSLLSWGLIAIVGIIIWMFAMKTKGEDKDIQLHEPSAKKMLRSSIAWQVTAFMGLQSFLFYVTISWLPEILIADGYDATTAGWFVAYMQFISLPATFLTPIVAGRLKDQRVVVYVFGTCAIFGYAGLLYHPTFLLTVLSITLIGFALGASISLALALLGLRTKNARQAGELSGMAQSFGYLLASIGPILIGFLFDISGLWFSSIIALIVVTVIMIAFGVGASRDKYALD</sequence>
<dbReference type="PANTHER" id="PTHR23523">
    <property type="match status" value="1"/>
</dbReference>
<keyword evidence="5 6" id="KW-0472">Membrane</keyword>
<comment type="subcellular location">
    <subcellularLocation>
        <location evidence="1">Cell membrane</location>
        <topology evidence="1">Multi-pass membrane protein</topology>
    </subcellularLocation>
</comment>
<feature type="transmembrane region" description="Helical" evidence="6">
    <location>
        <begin position="99"/>
        <end position="121"/>
    </location>
</feature>
<reference evidence="9" key="1">
    <citation type="journal article" date="2019" name="Int. J. Syst. Evol. Microbiol.">
        <title>The Global Catalogue of Microorganisms (GCM) 10K type strain sequencing project: providing services to taxonomists for standard genome sequencing and annotation.</title>
        <authorList>
            <consortium name="The Broad Institute Genomics Platform"/>
            <consortium name="The Broad Institute Genome Sequencing Center for Infectious Disease"/>
            <person name="Wu L."/>
            <person name="Ma J."/>
        </authorList>
    </citation>
    <scope>NUCLEOTIDE SEQUENCE [LARGE SCALE GENOMIC DNA]</scope>
    <source>
        <strain evidence="9">KACC 14058</strain>
    </source>
</reference>
<feature type="transmembrane region" description="Helical" evidence="6">
    <location>
        <begin position="7"/>
        <end position="32"/>
    </location>
</feature>
<dbReference type="PROSITE" id="PS50850">
    <property type="entry name" value="MFS"/>
    <property type="match status" value="1"/>
</dbReference>
<feature type="transmembrane region" description="Helical" evidence="6">
    <location>
        <begin position="44"/>
        <end position="64"/>
    </location>
</feature>
<feature type="transmembrane region" description="Helical" evidence="6">
    <location>
        <begin position="76"/>
        <end position="93"/>
    </location>
</feature>
<proteinExistence type="predicted"/>
<feature type="domain" description="Major facilitator superfamily (MFS) profile" evidence="7">
    <location>
        <begin position="8"/>
        <end position="386"/>
    </location>
</feature>
<evidence type="ECO:0000256" key="1">
    <source>
        <dbReference type="ARBA" id="ARBA00004651"/>
    </source>
</evidence>
<feature type="transmembrane region" description="Helical" evidence="6">
    <location>
        <begin position="204"/>
        <end position="227"/>
    </location>
</feature>
<keyword evidence="3 6" id="KW-0812">Transmembrane</keyword>
<dbReference type="InterPro" id="IPR011701">
    <property type="entry name" value="MFS"/>
</dbReference>
<feature type="transmembrane region" description="Helical" evidence="6">
    <location>
        <begin position="341"/>
        <end position="357"/>
    </location>
</feature>
<dbReference type="PANTHER" id="PTHR23523:SF2">
    <property type="entry name" value="2-NITROIMIDAZOLE TRANSPORTER"/>
    <property type="match status" value="1"/>
</dbReference>
<feature type="transmembrane region" description="Helical" evidence="6">
    <location>
        <begin position="274"/>
        <end position="292"/>
    </location>
</feature>
<dbReference type="RefSeq" id="WP_390198884.1">
    <property type="nucleotide sequence ID" value="NZ_JBHSDV010000002.1"/>
</dbReference>
<evidence type="ECO:0000256" key="3">
    <source>
        <dbReference type="ARBA" id="ARBA00022692"/>
    </source>
</evidence>
<feature type="transmembrane region" description="Helical" evidence="6">
    <location>
        <begin position="133"/>
        <end position="154"/>
    </location>
</feature>
<gene>
    <name evidence="8" type="ORF">ACFOZ1_09845</name>
</gene>
<feature type="transmembrane region" description="Helical" evidence="6">
    <location>
        <begin position="166"/>
        <end position="183"/>
    </location>
</feature>
<protein>
    <submittedName>
        <fullName evidence="8">CynX/NimT family MFS transporter</fullName>
    </submittedName>
</protein>
<evidence type="ECO:0000313" key="9">
    <source>
        <dbReference type="Proteomes" id="UP001595880"/>
    </source>
</evidence>
<evidence type="ECO:0000259" key="7">
    <source>
        <dbReference type="PROSITE" id="PS50850"/>
    </source>
</evidence>
<dbReference type="CDD" id="cd17339">
    <property type="entry name" value="MFS_NIMT_CynX_like"/>
    <property type="match status" value="1"/>
</dbReference>
<dbReference type="InterPro" id="IPR036259">
    <property type="entry name" value="MFS_trans_sf"/>
</dbReference>
<keyword evidence="9" id="KW-1185">Reference proteome</keyword>
<evidence type="ECO:0000256" key="4">
    <source>
        <dbReference type="ARBA" id="ARBA00022989"/>
    </source>
</evidence>
<dbReference type="Pfam" id="PF07690">
    <property type="entry name" value="MFS_1"/>
    <property type="match status" value="1"/>
</dbReference>
<evidence type="ECO:0000256" key="5">
    <source>
        <dbReference type="ARBA" id="ARBA00023136"/>
    </source>
</evidence>
<comment type="caution">
    <text evidence="8">The sequence shown here is derived from an EMBL/GenBank/DDBJ whole genome shotgun (WGS) entry which is preliminary data.</text>
</comment>
<accession>A0ABV8VUD4</accession>
<feature type="transmembrane region" description="Helical" evidence="6">
    <location>
        <begin position="247"/>
        <end position="267"/>
    </location>
</feature>
<evidence type="ECO:0000256" key="2">
    <source>
        <dbReference type="ARBA" id="ARBA00022448"/>
    </source>
</evidence>
<dbReference type="InterPro" id="IPR020846">
    <property type="entry name" value="MFS_dom"/>
</dbReference>
<feature type="transmembrane region" description="Helical" evidence="6">
    <location>
        <begin position="363"/>
        <end position="384"/>
    </location>
</feature>
<evidence type="ECO:0000313" key="8">
    <source>
        <dbReference type="EMBL" id="MFC4388109.1"/>
    </source>
</evidence>